<dbReference type="EMBL" id="BPWL01000005">
    <property type="protein sequence ID" value="GJJ10244.1"/>
    <property type="molecule type" value="Genomic_DNA"/>
</dbReference>
<dbReference type="Pfam" id="PF08719">
    <property type="entry name" value="NADAR"/>
    <property type="match status" value="1"/>
</dbReference>
<accession>A0AAV5A6J1</accession>
<feature type="domain" description="NADAR" evidence="1">
    <location>
        <begin position="45"/>
        <end position="186"/>
    </location>
</feature>
<evidence type="ECO:0000313" key="3">
    <source>
        <dbReference type="Proteomes" id="UP001050691"/>
    </source>
</evidence>
<dbReference type="CDD" id="cd15457">
    <property type="entry name" value="NADAR"/>
    <property type="match status" value="1"/>
</dbReference>
<keyword evidence="3" id="KW-1185">Reference proteome</keyword>
<dbReference type="InterPro" id="IPR012816">
    <property type="entry name" value="NADAR"/>
</dbReference>
<proteinExistence type="predicted"/>
<protein>
    <recommendedName>
        <fullName evidence="1">NADAR domain-containing protein</fullName>
    </recommendedName>
</protein>
<evidence type="ECO:0000313" key="2">
    <source>
        <dbReference type="EMBL" id="GJJ10244.1"/>
    </source>
</evidence>
<name>A0AAV5A6J1_9AGAM</name>
<dbReference type="NCBIfam" id="TIGR02464">
    <property type="entry name" value="ribofla_fusion"/>
    <property type="match status" value="1"/>
</dbReference>
<dbReference type="Proteomes" id="UP001050691">
    <property type="component" value="Unassembled WGS sequence"/>
</dbReference>
<evidence type="ECO:0000259" key="1">
    <source>
        <dbReference type="Pfam" id="PF08719"/>
    </source>
</evidence>
<reference evidence="2" key="1">
    <citation type="submission" date="2021-10" db="EMBL/GenBank/DDBJ databases">
        <title>De novo Genome Assembly of Clathrus columnatus (Basidiomycota, Fungi) Using Illumina and Nanopore Sequence Data.</title>
        <authorList>
            <person name="Ogiso-Tanaka E."/>
            <person name="Itagaki H."/>
            <person name="Hosoya T."/>
            <person name="Hosaka K."/>
        </authorList>
    </citation>
    <scope>NUCLEOTIDE SEQUENCE</scope>
    <source>
        <strain evidence="2">MO-923</strain>
    </source>
</reference>
<comment type="caution">
    <text evidence="2">The sequence shown here is derived from an EMBL/GenBank/DDBJ whole genome shotgun (WGS) entry which is preliminary data.</text>
</comment>
<organism evidence="2 3">
    <name type="scientific">Clathrus columnatus</name>
    <dbReference type="NCBI Taxonomy" id="1419009"/>
    <lineage>
        <taxon>Eukaryota</taxon>
        <taxon>Fungi</taxon>
        <taxon>Dikarya</taxon>
        <taxon>Basidiomycota</taxon>
        <taxon>Agaricomycotina</taxon>
        <taxon>Agaricomycetes</taxon>
        <taxon>Phallomycetidae</taxon>
        <taxon>Phallales</taxon>
        <taxon>Clathraceae</taxon>
        <taxon>Clathrus</taxon>
    </lineage>
</organism>
<dbReference type="InterPro" id="IPR037238">
    <property type="entry name" value="YbiA-like_sf"/>
</dbReference>
<dbReference type="AlphaFoldDB" id="A0AAV5A6J1"/>
<gene>
    <name evidence="2" type="ORF">Clacol_004470</name>
</gene>
<sequence>MVVYVNILVAQSRFTLEARTVQEPIERAQSKLGGLLSRGPGQILFYDRGQPYFEFTNFSDHPIRYNGKDYPTSEHLFQSLKRQFEDNTIIEMIRTQPTPRAAFDMAQKYKTSVRQGWHDKQLNIKTMEKAILLKFTQHEDLRKMLVSTGDALLKENSPTDRFWGIGADGQGENRLGLALMKVRELLKTFDK</sequence>
<dbReference type="Gene3D" id="1.10.357.40">
    <property type="entry name" value="YbiA-like"/>
    <property type="match status" value="1"/>
</dbReference>
<dbReference type="SUPFAM" id="SSF143990">
    <property type="entry name" value="YbiA-like"/>
    <property type="match status" value="1"/>
</dbReference>